<comment type="caution">
    <text evidence="2">The sequence shown here is derived from an EMBL/GenBank/DDBJ whole genome shotgun (WGS) entry which is preliminary data.</text>
</comment>
<reference evidence="2 3" key="1">
    <citation type="submission" date="2018-08" db="EMBL/GenBank/DDBJ databases">
        <title>A genome reference for cultivated species of the human gut microbiota.</title>
        <authorList>
            <person name="Zou Y."/>
            <person name="Xue W."/>
            <person name="Luo G."/>
        </authorList>
    </citation>
    <scope>NUCLEOTIDE SEQUENCE [LARGE SCALE GENOMIC DNA]</scope>
    <source>
        <strain evidence="2 3">AF38-24</strain>
    </source>
</reference>
<dbReference type="AlphaFoldDB" id="A0A415K0S9"/>
<name>A0A415K0S9_9FIRM</name>
<gene>
    <name evidence="2" type="ORF">DW028_04430</name>
</gene>
<keyword evidence="1" id="KW-0812">Transmembrane</keyword>
<accession>A0A415K0S9</accession>
<protein>
    <submittedName>
        <fullName evidence="2">Uncharacterized protein</fullName>
    </submittedName>
</protein>
<evidence type="ECO:0000313" key="2">
    <source>
        <dbReference type="EMBL" id="RHL29874.1"/>
    </source>
</evidence>
<evidence type="ECO:0000313" key="3">
    <source>
        <dbReference type="Proteomes" id="UP000283297"/>
    </source>
</evidence>
<sequence length="66" mass="7429">MKQIFIFILNITVCYLIAYGGAKPLVAWILYGQGQIVKDNLSMLVGMGMFVLLNYVGQRLVVFKSK</sequence>
<feature type="transmembrane region" description="Helical" evidence="1">
    <location>
        <begin position="7"/>
        <end position="31"/>
    </location>
</feature>
<keyword evidence="1" id="KW-0472">Membrane</keyword>
<feature type="transmembrane region" description="Helical" evidence="1">
    <location>
        <begin position="43"/>
        <end position="62"/>
    </location>
</feature>
<organism evidence="2 3">
    <name type="scientific">Agathobacter rectalis</name>
    <dbReference type="NCBI Taxonomy" id="39491"/>
    <lineage>
        <taxon>Bacteria</taxon>
        <taxon>Bacillati</taxon>
        <taxon>Bacillota</taxon>
        <taxon>Clostridia</taxon>
        <taxon>Lachnospirales</taxon>
        <taxon>Lachnospiraceae</taxon>
        <taxon>Agathobacter</taxon>
    </lineage>
</organism>
<proteinExistence type="predicted"/>
<dbReference type="Proteomes" id="UP000283297">
    <property type="component" value="Unassembled WGS sequence"/>
</dbReference>
<evidence type="ECO:0000256" key="1">
    <source>
        <dbReference type="SAM" id="Phobius"/>
    </source>
</evidence>
<keyword evidence="1" id="KW-1133">Transmembrane helix</keyword>
<dbReference type="EMBL" id="QRON01000002">
    <property type="protein sequence ID" value="RHL29874.1"/>
    <property type="molecule type" value="Genomic_DNA"/>
</dbReference>